<gene>
    <name evidence="2" type="ORF">BT63DRAFT_455669</name>
</gene>
<dbReference type="EMBL" id="MU004235">
    <property type="protein sequence ID" value="KAF2669681.1"/>
    <property type="molecule type" value="Genomic_DNA"/>
</dbReference>
<feature type="compositionally biased region" description="Low complexity" evidence="1">
    <location>
        <begin position="82"/>
        <end position="94"/>
    </location>
</feature>
<evidence type="ECO:0000313" key="3">
    <source>
        <dbReference type="Proteomes" id="UP000799302"/>
    </source>
</evidence>
<evidence type="ECO:0000313" key="2">
    <source>
        <dbReference type="EMBL" id="KAF2669681.1"/>
    </source>
</evidence>
<sequence length="464" mass="52510">MIHSRRKSKSKRRSFTRYSADHNIIQHLWPSGLPSPPITPPATPKTTSKSPIPRFSAYPDTSAPITPPGQPPAIAPLRITRPRSPSAVTSSTSSEIPRPSIPKRLRSLTQKRASLKRFFLPTKPSLNIDIRHSHLYTNSTICDNSIPGQALQLCSRSYIPATASFNIGTCQFVNLIPYYANQLTRPIAKESLTASSLARKLFTRGCNPIPAKLTSEPLSVSLRTEPSTPSNRLFLDFYGALIDITSSRRCHLIWTSSVDITDALHTPAKPKSRWSREKPGTEGLDIQHWLNHDKPTKESLGAEDLCGREETAGYFDWRRHTIDQPQISRYVEKFAPFYAHVLVFSRSRPDPSPSTSDRSTRRKSKAMMLRYASYDALVAYNKSRDKLVEAVRSQLGWLRAFRLFDKEAERMDTVYWGLGKEAKELRTIYAVPMSSERSKEKGVDWWICFVAPQGLIFGNRYKGF</sequence>
<feature type="compositionally biased region" description="Low complexity" evidence="1">
    <location>
        <begin position="44"/>
        <end position="53"/>
    </location>
</feature>
<name>A0A6A6UDN7_9PEZI</name>
<protein>
    <submittedName>
        <fullName evidence="2">Uncharacterized protein</fullName>
    </submittedName>
</protein>
<feature type="compositionally biased region" description="Pro residues" evidence="1">
    <location>
        <begin position="33"/>
        <end position="43"/>
    </location>
</feature>
<dbReference type="AlphaFoldDB" id="A0A6A6UDN7"/>
<evidence type="ECO:0000256" key="1">
    <source>
        <dbReference type="SAM" id="MobiDB-lite"/>
    </source>
</evidence>
<proteinExistence type="predicted"/>
<feature type="region of interest" description="Disordered" evidence="1">
    <location>
        <begin position="1"/>
        <end position="105"/>
    </location>
</feature>
<feature type="compositionally biased region" description="Basic residues" evidence="1">
    <location>
        <begin position="1"/>
        <end position="15"/>
    </location>
</feature>
<feature type="compositionally biased region" description="Pro residues" evidence="1">
    <location>
        <begin position="65"/>
        <end position="74"/>
    </location>
</feature>
<accession>A0A6A6UDN7</accession>
<organism evidence="2 3">
    <name type="scientific">Microthyrium microscopicum</name>
    <dbReference type="NCBI Taxonomy" id="703497"/>
    <lineage>
        <taxon>Eukaryota</taxon>
        <taxon>Fungi</taxon>
        <taxon>Dikarya</taxon>
        <taxon>Ascomycota</taxon>
        <taxon>Pezizomycotina</taxon>
        <taxon>Dothideomycetes</taxon>
        <taxon>Dothideomycetes incertae sedis</taxon>
        <taxon>Microthyriales</taxon>
        <taxon>Microthyriaceae</taxon>
        <taxon>Microthyrium</taxon>
    </lineage>
</organism>
<dbReference type="Proteomes" id="UP000799302">
    <property type="component" value="Unassembled WGS sequence"/>
</dbReference>
<reference evidence="2" key="1">
    <citation type="journal article" date="2020" name="Stud. Mycol.">
        <title>101 Dothideomycetes genomes: a test case for predicting lifestyles and emergence of pathogens.</title>
        <authorList>
            <person name="Haridas S."/>
            <person name="Albert R."/>
            <person name="Binder M."/>
            <person name="Bloem J."/>
            <person name="Labutti K."/>
            <person name="Salamov A."/>
            <person name="Andreopoulos B."/>
            <person name="Baker S."/>
            <person name="Barry K."/>
            <person name="Bills G."/>
            <person name="Bluhm B."/>
            <person name="Cannon C."/>
            <person name="Castanera R."/>
            <person name="Culley D."/>
            <person name="Daum C."/>
            <person name="Ezra D."/>
            <person name="Gonzalez J."/>
            <person name="Henrissat B."/>
            <person name="Kuo A."/>
            <person name="Liang C."/>
            <person name="Lipzen A."/>
            <person name="Lutzoni F."/>
            <person name="Magnuson J."/>
            <person name="Mondo S."/>
            <person name="Nolan M."/>
            <person name="Ohm R."/>
            <person name="Pangilinan J."/>
            <person name="Park H.-J."/>
            <person name="Ramirez L."/>
            <person name="Alfaro M."/>
            <person name="Sun H."/>
            <person name="Tritt A."/>
            <person name="Yoshinaga Y."/>
            <person name="Zwiers L.-H."/>
            <person name="Turgeon B."/>
            <person name="Goodwin S."/>
            <person name="Spatafora J."/>
            <person name="Crous P."/>
            <person name="Grigoriev I."/>
        </authorList>
    </citation>
    <scope>NUCLEOTIDE SEQUENCE</scope>
    <source>
        <strain evidence="2">CBS 115976</strain>
    </source>
</reference>
<keyword evidence="3" id="KW-1185">Reference proteome</keyword>